<dbReference type="RefSeq" id="WP_203775024.1">
    <property type="nucleotide sequence ID" value="NZ_BAAABO010000057.1"/>
</dbReference>
<feature type="transmembrane region" description="Helical" evidence="2">
    <location>
        <begin position="79"/>
        <end position="100"/>
    </location>
</feature>
<dbReference type="Pfam" id="PF09534">
    <property type="entry name" value="Trp_oprn_chp"/>
    <property type="match status" value="1"/>
</dbReference>
<gene>
    <name evidence="3" type="ORF">Ade02nite_78120</name>
</gene>
<dbReference type="EMBL" id="BOMI01000161">
    <property type="protein sequence ID" value="GID79171.1"/>
    <property type="molecule type" value="Genomic_DNA"/>
</dbReference>
<feature type="compositionally biased region" description="Basic and acidic residues" evidence="1">
    <location>
        <begin position="194"/>
        <end position="203"/>
    </location>
</feature>
<evidence type="ECO:0008006" key="5">
    <source>
        <dbReference type="Google" id="ProtNLM"/>
    </source>
</evidence>
<keyword evidence="2" id="KW-1133">Transmembrane helix</keyword>
<feature type="transmembrane region" description="Helical" evidence="2">
    <location>
        <begin position="54"/>
        <end position="72"/>
    </location>
</feature>
<reference evidence="3 4" key="1">
    <citation type="submission" date="2021-01" db="EMBL/GenBank/DDBJ databases">
        <title>Whole genome shotgun sequence of Actinoplanes deccanensis NBRC 13994.</title>
        <authorList>
            <person name="Komaki H."/>
            <person name="Tamura T."/>
        </authorList>
    </citation>
    <scope>NUCLEOTIDE SEQUENCE [LARGE SCALE GENOMIC DNA]</scope>
    <source>
        <strain evidence="3 4">NBRC 13994</strain>
    </source>
</reference>
<evidence type="ECO:0000256" key="2">
    <source>
        <dbReference type="SAM" id="Phobius"/>
    </source>
</evidence>
<keyword evidence="4" id="KW-1185">Reference proteome</keyword>
<proteinExistence type="predicted"/>
<dbReference type="InterPro" id="IPR019051">
    <property type="entry name" value="Trp_biosyn_TM_oprn/chp"/>
</dbReference>
<protein>
    <recommendedName>
        <fullName evidence="5">Trp biosynthesis protein</fullName>
    </recommendedName>
</protein>
<sequence length="203" mass="20751">MNHRRSYLLSLVACLAGAGLAAYGATRTWSLEVAHRPGMSDLRTPQTGADVAPWLIGLALVALAGTGALLATHGWVRRTLGVLLTLAGLGIVIGAALGRAGLDVGEAGAGATFWPIACALGGAIIAVGGLTAARQGHLWPRMSARYERKGPQPQSPAPGSRPAGTPVPSRTKPADGPADSLDDRPVDTRAAWDALDRGDDPTS</sequence>
<evidence type="ECO:0000313" key="3">
    <source>
        <dbReference type="EMBL" id="GID79171.1"/>
    </source>
</evidence>
<feature type="transmembrane region" description="Helical" evidence="2">
    <location>
        <begin position="112"/>
        <end position="133"/>
    </location>
</feature>
<organism evidence="3 4">
    <name type="scientific">Paractinoplanes deccanensis</name>
    <dbReference type="NCBI Taxonomy" id="113561"/>
    <lineage>
        <taxon>Bacteria</taxon>
        <taxon>Bacillati</taxon>
        <taxon>Actinomycetota</taxon>
        <taxon>Actinomycetes</taxon>
        <taxon>Micromonosporales</taxon>
        <taxon>Micromonosporaceae</taxon>
        <taxon>Paractinoplanes</taxon>
    </lineage>
</organism>
<accession>A0ABQ3YGN7</accession>
<keyword evidence="2" id="KW-0812">Transmembrane</keyword>
<comment type="caution">
    <text evidence="3">The sequence shown here is derived from an EMBL/GenBank/DDBJ whole genome shotgun (WGS) entry which is preliminary data.</text>
</comment>
<evidence type="ECO:0000313" key="4">
    <source>
        <dbReference type="Proteomes" id="UP000609879"/>
    </source>
</evidence>
<evidence type="ECO:0000256" key="1">
    <source>
        <dbReference type="SAM" id="MobiDB-lite"/>
    </source>
</evidence>
<keyword evidence="2" id="KW-0472">Membrane</keyword>
<feature type="region of interest" description="Disordered" evidence="1">
    <location>
        <begin position="147"/>
        <end position="203"/>
    </location>
</feature>
<dbReference type="Proteomes" id="UP000609879">
    <property type="component" value="Unassembled WGS sequence"/>
</dbReference>
<name>A0ABQ3YGN7_9ACTN</name>